<evidence type="ECO:0000256" key="2">
    <source>
        <dbReference type="PROSITE-ProRule" id="PRU00335"/>
    </source>
</evidence>
<dbReference type="SUPFAM" id="SSF46689">
    <property type="entry name" value="Homeodomain-like"/>
    <property type="match status" value="1"/>
</dbReference>
<keyword evidence="1 2" id="KW-0238">DNA-binding</keyword>
<feature type="DNA-binding region" description="H-T-H motif" evidence="2">
    <location>
        <begin position="32"/>
        <end position="51"/>
    </location>
</feature>
<dbReference type="RefSeq" id="WP_066288423.1">
    <property type="nucleotide sequence ID" value="NZ_CP016761.1"/>
</dbReference>
<feature type="domain" description="HTH tetR-type" evidence="3">
    <location>
        <begin position="9"/>
        <end position="69"/>
    </location>
</feature>
<dbReference type="Proteomes" id="UP000077412">
    <property type="component" value="Chromosome"/>
</dbReference>
<dbReference type="InterPro" id="IPR001647">
    <property type="entry name" value="HTH_TetR"/>
</dbReference>
<keyword evidence="5" id="KW-1185">Reference proteome</keyword>
<proteinExistence type="predicted"/>
<dbReference type="Gene3D" id="1.10.357.10">
    <property type="entry name" value="Tetracycline Repressor, domain 2"/>
    <property type="match status" value="1"/>
</dbReference>
<sequence length="195" mass="22783">MNGYERRKEQKKMDIKKAAFTLFQQQGVKDIKIEDIAKEAGVSQVTIYNHFGSKEALFREVIKDYTIEQYEFHKDLFDKNISFLEKMKTSILHKTKQVANIHPEVIREMMLVDEELRAYLTEFQSSHAIPLIMQLIKDAQKTGEINPDLSEQSIMVYIQLFNNDMLISMITAENGKKLASDIFQMFFYGLSQPKE</sequence>
<dbReference type="PRINTS" id="PR00455">
    <property type="entry name" value="HTHTETR"/>
</dbReference>
<protein>
    <recommendedName>
        <fullName evidence="3">HTH tetR-type domain-containing protein</fullName>
    </recommendedName>
</protein>
<dbReference type="InterPro" id="IPR009057">
    <property type="entry name" value="Homeodomain-like_sf"/>
</dbReference>
<accession>A0A1B1Z341</accession>
<reference evidence="4 5" key="1">
    <citation type="submission" date="2016-08" db="EMBL/GenBank/DDBJ databases">
        <title>Complete genome sequence of Fictibacillus arsenicus G25-54, a strain with toxicity to nematodes and a potential arsenic-resistance activity.</title>
        <authorList>
            <person name="Zheng Z."/>
        </authorList>
    </citation>
    <scope>NUCLEOTIDE SEQUENCE [LARGE SCALE GENOMIC DNA]</scope>
    <source>
        <strain evidence="4 5">G25-54</strain>
    </source>
</reference>
<dbReference type="Pfam" id="PF00440">
    <property type="entry name" value="TetR_N"/>
    <property type="match status" value="1"/>
</dbReference>
<evidence type="ECO:0000259" key="3">
    <source>
        <dbReference type="PROSITE" id="PS50977"/>
    </source>
</evidence>
<gene>
    <name evidence="4" type="ORF">ABE41_007720</name>
</gene>
<dbReference type="AlphaFoldDB" id="A0A1B1Z341"/>
<dbReference type="PROSITE" id="PS50977">
    <property type="entry name" value="HTH_TETR_2"/>
    <property type="match status" value="1"/>
</dbReference>
<dbReference type="GO" id="GO:0003677">
    <property type="term" value="F:DNA binding"/>
    <property type="evidence" value="ECO:0007669"/>
    <property type="project" value="UniProtKB-UniRule"/>
</dbReference>
<organism evidence="4 5">
    <name type="scientific">Fictibacillus arsenicus</name>
    <dbReference type="NCBI Taxonomy" id="255247"/>
    <lineage>
        <taxon>Bacteria</taxon>
        <taxon>Bacillati</taxon>
        <taxon>Bacillota</taxon>
        <taxon>Bacilli</taxon>
        <taxon>Bacillales</taxon>
        <taxon>Fictibacillaceae</taxon>
        <taxon>Fictibacillus</taxon>
    </lineage>
</organism>
<dbReference type="EMBL" id="CP016761">
    <property type="protein sequence ID" value="ANX11893.1"/>
    <property type="molecule type" value="Genomic_DNA"/>
</dbReference>
<dbReference type="InterPro" id="IPR036271">
    <property type="entry name" value="Tet_transcr_reg_TetR-rel_C_sf"/>
</dbReference>
<dbReference type="OrthoDB" id="113732at2"/>
<name>A0A1B1Z341_9BACL</name>
<dbReference type="SUPFAM" id="SSF48498">
    <property type="entry name" value="Tetracyclin repressor-like, C-terminal domain"/>
    <property type="match status" value="1"/>
</dbReference>
<evidence type="ECO:0000313" key="5">
    <source>
        <dbReference type="Proteomes" id="UP000077412"/>
    </source>
</evidence>
<dbReference type="InterPro" id="IPR050624">
    <property type="entry name" value="HTH-type_Tx_Regulator"/>
</dbReference>
<evidence type="ECO:0000313" key="4">
    <source>
        <dbReference type="EMBL" id="ANX11893.1"/>
    </source>
</evidence>
<evidence type="ECO:0000256" key="1">
    <source>
        <dbReference type="ARBA" id="ARBA00023125"/>
    </source>
</evidence>
<dbReference type="PANTHER" id="PTHR43479">
    <property type="entry name" value="ACREF/ENVCD OPERON REPRESSOR-RELATED"/>
    <property type="match status" value="1"/>
</dbReference>
<dbReference type="PANTHER" id="PTHR43479:SF21">
    <property type="entry name" value="TRANSCRIPTIONAL REGULATOR, TETR FAMILY"/>
    <property type="match status" value="1"/>
</dbReference>
<dbReference type="STRING" id="255247.ABE41_007720"/>
<dbReference type="KEGG" id="far:ABE41_007720"/>
<dbReference type="Gene3D" id="1.10.10.60">
    <property type="entry name" value="Homeodomain-like"/>
    <property type="match status" value="1"/>
</dbReference>